<dbReference type="InterPro" id="IPR027417">
    <property type="entry name" value="P-loop_NTPase"/>
</dbReference>
<keyword evidence="2" id="KW-1185">Reference proteome</keyword>
<evidence type="ECO:0000313" key="1">
    <source>
        <dbReference type="EMBL" id="MCE2593596.1"/>
    </source>
</evidence>
<proteinExistence type="predicted"/>
<reference evidence="1 2" key="1">
    <citation type="journal article" date="2022" name="Environ. Microbiol. Rep.">
        <title>Eco-phylogenetic analyses reveal divergent evolution of vitamin B12 metabolism in the marine bacterial family 'Psychromonadaceae'.</title>
        <authorList>
            <person name="Jin X."/>
            <person name="Yang Y."/>
            <person name="Cao H."/>
            <person name="Gao B."/>
            <person name="Zhao Z."/>
        </authorList>
    </citation>
    <scope>NUCLEOTIDE SEQUENCE [LARGE SCALE GENOMIC DNA]</scope>
    <source>
        <strain evidence="1 2">MKS20</strain>
    </source>
</reference>
<gene>
    <name evidence="1" type="ORF">K6Y31_02065</name>
</gene>
<comment type="caution">
    <text evidence="1">The sequence shown here is derived from an EMBL/GenBank/DDBJ whole genome shotgun (WGS) entry which is preliminary data.</text>
</comment>
<dbReference type="Proteomes" id="UP001201273">
    <property type="component" value="Unassembled WGS sequence"/>
</dbReference>
<dbReference type="InterPro" id="IPR052922">
    <property type="entry name" value="Cytidylate_Kinase-2"/>
</dbReference>
<dbReference type="EMBL" id="JAIMJA010000002">
    <property type="protein sequence ID" value="MCE2593596.1"/>
    <property type="molecule type" value="Genomic_DNA"/>
</dbReference>
<dbReference type="PANTHER" id="PTHR37816:SF3">
    <property type="entry name" value="MODULATES DNA TOPOLOGY"/>
    <property type="match status" value="1"/>
</dbReference>
<accession>A0ABS8W3R6</accession>
<sequence length="169" mass="19608">MKKIAIIGSGGAGKSTLAVALAKQLDLPLYHLDRLYWGPNWQRAERPAWAQLQQQLCGQQSWIIDGSYFNTLDIRLAACDTVIFLDVDRYRCIYRAVKRTLFSNHRPDMAEGCHERFDWAFIKYLWHYPTKMRPRVYQQLACFPNKDIVVVSSGAQAIEQMKQRQLNQG</sequence>
<organism evidence="1 2">
    <name type="scientific">Motilimonas cestriensis</name>
    <dbReference type="NCBI Taxonomy" id="2742685"/>
    <lineage>
        <taxon>Bacteria</taxon>
        <taxon>Pseudomonadati</taxon>
        <taxon>Pseudomonadota</taxon>
        <taxon>Gammaproteobacteria</taxon>
        <taxon>Alteromonadales</taxon>
        <taxon>Alteromonadales genera incertae sedis</taxon>
        <taxon>Motilimonas</taxon>
    </lineage>
</organism>
<dbReference type="PANTHER" id="PTHR37816">
    <property type="entry name" value="YALI0E33011P"/>
    <property type="match status" value="1"/>
</dbReference>
<name>A0ABS8W3R6_9GAMM</name>
<dbReference type="SUPFAM" id="SSF52540">
    <property type="entry name" value="P-loop containing nucleoside triphosphate hydrolases"/>
    <property type="match status" value="1"/>
</dbReference>
<dbReference type="RefSeq" id="WP_233051201.1">
    <property type="nucleotide sequence ID" value="NZ_JAIMJA010000002.1"/>
</dbReference>
<evidence type="ECO:0008006" key="3">
    <source>
        <dbReference type="Google" id="ProtNLM"/>
    </source>
</evidence>
<evidence type="ECO:0000313" key="2">
    <source>
        <dbReference type="Proteomes" id="UP001201273"/>
    </source>
</evidence>
<dbReference type="Gene3D" id="3.40.50.300">
    <property type="entry name" value="P-loop containing nucleotide triphosphate hydrolases"/>
    <property type="match status" value="1"/>
</dbReference>
<protein>
    <recommendedName>
        <fullName evidence="3">DNA topology modulation protein</fullName>
    </recommendedName>
</protein>